<protein>
    <submittedName>
        <fullName evidence="1">Uncharacterized protein</fullName>
    </submittedName>
</protein>
<dbReference type="AlphaFoldDB" id="A0AAD1RBM3"/>
<dbReference type="Gene3D" id="3.30.70.1820">
    <property type="entry name" value="L1 transposable element, RRM domain"/>
    <property type="match status" value="1"/>
</dbReference>
<name>A0AAD1RBM3_PELCU</name>
<evidence type="ECO:0000313" key="2">
    <source>
        <dbReference type="Proteomes" id="UP001295444"/>
    </source>
</evidence>
<feature type="non-terminal residue" evidence="1">
    <location>
        <position position="1"/>
    </location>
</feature>
<dbReference type="EMBL" id="OW240913">
    <property type="protein sequence ID" value="CAH2246846.1"/>
    <property type="molecule type" value="Genomic_DNA"/>
</dbReference>
<keyword evidence="2" id="KW-1185">Reference proteome</keyword>
<accession>A0AAD1RBM3</accession>
<reference evidence="1" key="1">
    <citation type="submission" date="2022-03" db="EMBL/GenBank/DDBJ databases">
        <authorList>
            <person name="Alioto T."/>
            <person name="Alioto T."/>
            <person name="Gomez Garrido J."/>
        </authorList>
    </citation>
    <scope>NUCLEOTIDE SEQUENCE</scope>
</reference>
<organism evidence="1 2">
    <name type="scientific">Pelobates cultripes</name>
    <name type="common">Western spadefoot toad</name>
    <dbReference type="NCBI Taxonomy" id="61616"/>
    <lineage>
        <taxon>Eukaryota</taxon>
        <taxon>Metazoa</taxon>
        <taxon>Chordata</taxon>
        <taxon>Craniata</taxon>
        <taxon>Vertebrata</taxon>
        <taxon>Euteleostomi</taxon>
        <taxon>Amphibia</taxon>
        <taxon>Batrachia</taxon>
        <taxon>Anura</taxon>
        <taxon>Pelobatoidea</taxon>
        <taxon>Pelobatidae</taxon>
        <taxon>Pelobates</taxon>
    </lineage>
</organism>
<dbReference type="Proteomes" id="UP001295444">
    <property type="component" value="Chromosome 02"/>
</dbReference>
<gene>
    <name evidence="1" type="ORF">PECUL_23A037653</name>
</gene>
<feature type="non-terminal residue" evidence="1">
    <location>
        <position position="53"/>
    </location>
</feature>
<evidence type="ECO:0000313" key="1">
    <source>
        <dbReference type="EMBL" id="CAH2246846.1"/>
    </source>
</evidence>
<sequence>ELLLDRIHRLPRPQNLPQCLPRDVITILHHFTAKDKIMQAAQRSPEMAGKYSM</sequence>
<proteinExistence type="predicted"/>